<dbReference type="GO" id="GO:0009229">
    <property type="term" value="P:thiamine diphosphate biosynthetic process"/>
    <property type="evidence" value="ECO:0007669"/>
    <property type="project" value="UniProtKB-UniRule"/>
</dbReference>
<dbReference type="PANTHER" id="PTHR20857">
    <property type="entry name" value="THIAMINE-PHOSPHATE PYROPHOSPHORYLASE"/>
    <property type="match status" value="1"/>
</dbReference>
<comment type="pathway">
    <text evidence="2 10 12">Cofactor biosynthesis; thiamine diphosphate biosynthesis; thiamine phosphate from 4-amino-2-methyl-5-diphosphomethylpyrimidine and 4-methyl-5-(2-phosphoethyl)-thiazole: step 1/1.</text>
</comment>
<evidence type="ECO:0000256" key="6">
    <source>
        <dbReference type="ARBA" id="ARBA00022977"/>
    </source>
</evidence>
<dbReference type="PANTHER" id="PTHR20857:SF15">
    <property type="entry name" value="THIAMINE-PHOSPHATE SYNTHASE"/>
    <property type="match status" value="1"/>
</dbReference>
<evidence type="ECO:0000256" key="11">
    <source>
        <dbReference type="RuleBase" id="RU003826"/>
    </source>
</evidence>
<dbReference type="InterPro" id="IPR013785">
    <property type="entry name" value="Aldolase_TIM"/>
</dbReference>
<comment type="similarity">
    <text evidence="10 11">Belongs to the thiamine-phosphate synthase family.</text>
</comment>
<evidence type="ECO:0000256" key="12">
    <source>
        <dbReference type="RuleBase" id="RU004253"/>
    </source>
</evidence>
<evidence type="ECO:0000256" key="4">
    <source>
        <dbReference type="ARBA" id="ARBA00022723"/>
    </source>
</evidence>
<name>A0A8J3Q5L1_9ACTN</name>
<dbReference type="InterPro" id="IPR022998">
    <property type="entry name" value="ThiamineP_synth_TenI"/>
</dbReference>
<feature type="binding site" evidence="10">
    <location>
        <position position="107"/>
    </location>
    <ligand>
        <name>4-amino-2-methyl-5-(diphosphooxymethyl)pyrimidine</name>
        <dbReference type="ChEBI" id="CHEBI:57841"/>
    </ligand>
</feature>
<keyword evidence="4 10" id="KW-0479">Metal-binding</keyword>
<dbReference type="GO" id="GO:0004789">
    <property type="term" value="F:thiamine-phosphate diphosphorylase activity"/>
    <property type="evidence" value="ECO:0007669"/>
    <property type="project" value="UniProtKB-UniRule"/>
</dbReference>
<comment type="function">
    <text evidence="1 10">Condenses 4-methyl-5-(beta-hydroxyethyl)thiazole monophosphate (THZ-P) and 2-methyl-4-amino-5-hydroxymethyl pyrimidine pyrophosphate (HMP-PP) to form thiamine monophosphate (TMP).</text>
</comment>
<evidence type="ECO:0000259" key="13">
    <source>
        <dbReference type="Pfam" id="PF02581"/>
    </source>
</evidence>
<keyword evidence="6 10" id="KW-0784">Thiamine biosynthesis</keyword>
<dbReference type="SUPFAM" id="SSF51391">
    <property type="entry name" value="Thiamin phosphate synthase"/>
    <property type="match status" value="1"/>
</dbReference>
<dbReference type="Proteomes" id="UP000612899">
    <property type="component" value="Unassembled WGS sequence"/>
</dbReference>
<protein>
    <recommendedName>
        <fullName evidence="10">Thiamine-phosphate synthase</fullName>
        <shortName evidence="10">TP synthase</shortName>
        <shortName evidence="10">TPS</shortName>
        <ecNumber evidence="10">2.5.1.3</ecNumber>
    </recommendedName>
    <alternativeName>
        <fullName evidence="10">Thiamine-phosphate pyrophosphorylase</fullName>
        <shortName evidence="10">TMP pyrophosphorylase</shortName>
        <shortName evidence="10">TMP-PPase</shortName>
    </alternativeName>
</protein>
<comment type="catalytic activity">
    <reaction evidence="7 10 11">
        <text>4-methyl-5-(2-phosphooxyethyl)-thiazole + 4-amino-2-methyl-5-(diphosphooxymethyl)pyrimidine + H(+) = thiamine phosphate + diphosphate</text>
        <dbReference type="Rhea" id="RHEA:22328"/>
        <dbReference type="ChEBI" id="CHEBI:15378"/>
        <dbReference type="ChEBI" id="CHEBI:33019"/>
        <dbReference type="ChEBI" id="CHEBI:37575"/>
        <dbReference type="ChEBI" id="CHEBI:57841"/>
        <dbReference type="ChEBI" id="CHEBI:58296"/>
        <dbReference type="EC" id="2.5.1.3"/>
    </reaction>
</comment>
<reference evidence="14" key="1">
    <citation type="submission" date="2021-01" db="EMBL/GenBank/DDBJ databases">
        <title>Whole genome shotgun sequence of Rhizocola hellebori NBRC 109834.</title>
        <authorList>
            <person name="Komaki H."/>
            <person name="Tamura T."/>
        </authorList>
    </citation>
    <scope>NUCLEOTIDE SEQUENCE</scope>
    <source>
        <strain evidence="14">NBRC 109834</strain>
    </source>
</reference>
<accession>A0A8J3Q5L1</accession>
<proteinExistence type="inferred from homology"/>
<dbReference type="EMBL" id="BONY01000012">
    <property type="protein sequence ID" value="GIH04319.1"/>
    <property type="molecule type" value="Genomic_DNA"/>
</dbReference>
<feature type="binding site" evidence="10">
    <location>
        <position position="68"/>
    </location>
    <ligand>
        <name>4-amino-2-methyl-5-(diphosphooxymethyl)pyrimidine</name>
        <dbReference type="ChEBI" id="CHEBI:57841"/>
    </ligand>
</feature>
<dbReference type="NCBIfam" id="TIGR00693">
    <property type="entry name" value="thiE"/>
    <property type="match status" value="1"/>
</dbReference>
<comment type="cofactor">
    <cofactor evidence="10">
        <name>Mg(2+)</name>
        <dbReference type="ChEBI" id="CHEBI:18420"/>
    </cofactor>
    <text evidence="10">Binds 1 Mg(2+) ion per subunit.</text>
</comment>
<dbReference type="GO" id="GO:0000287">
    <property type="term" value="F:magnesium ion binding"/>
    <property type="evidence" value="ECO:0007669"/>
    <property type="project" value="UniProtKB-UniRule"/>
</dbReference>
<feature type="binding site" evidence="10">
    <location>
        <position position="69"/>
    </location>
    <ligand>
        <name>Mg(2+)</name>
        <dbReference type="ChEBI" id="CHEBI:18420"/>
    </ligand>
</feature>
<dbReference type="Gene3D" id="3.20.20.70">
    <property type="entry name" value="Aldolase class I"/>
    <property type="match status" value="1"/>
</dbReference>
<feature type="binding site" evidence="10">
    <location>
        <position position="162"/>
    </location>
    <ligand>
        <name>2-[(2R,5Z)-2-carboxy-4-methylthiazol-5(2H)-ylidene]ethyl phosphate</name>
        <dbReference type="ChEBI" id="CHEBI:62899"/>
    </ligand>
</feature>
<feature type="domain" description="Thiamine phosphate synthase/TenI" evidence="13">
    <location>
        <begin position="6"/>
        <end position="185"/>
    </location>
</feature>
<feature type="binding site" evidence="10">
    <location>
        <begin position="133"/>
        <end position="135"/>
    </location>
    <ligand>
        <name>2-[(2R,5Z)-2-carboxy-4-methylthiazol-5(2H)-ylidene]ethyl phosphate</name>
        <dbReference type="ChEBI" id="CHEBI:62899"/>
    </ligand>
</feature>
<dbReference type="UniPathway" id="UPA00060">
    <property type="reaction ID" value="UER00141"/>
</dbReference>
<organism evidence="14 15">
    <name type="scientific">Rhizocola hellebori</name>
    <dbReference type="NCBI Taxonomy" id="1392758"/>
    <lineage>
        <taxon>Bacteria</taxon>
        <taxon>Bacillati</taxon>
        <taxon>Actinomycetota</taxon>
        <taxon>Actinomycetes</taxon>
        <taxon>Micromonosporales</taxon>
        <taxon>Micromonosporaceae</taxon>
        <taxon>Rhizocola</taxon>
    </lineage>
</organism>
<evidence type="ECO:0000256" key="5">
    <source>
        <dbReference type="ARBA" id="ARBA00022842"/>
    </source>
</evidence>
<evidence type="ECO:0000256" key="3">
    <source>
        <dbReference type="ARBA" id="ARBA00022679"/>
    </source>
</evidence>
<comment type="catalytic activity">
    <reaction evidence="8 10 11">
        <text>2-(2-carboxy-4-methylthiazol-5-yl)ethyl phosphate + 4-amino-2-methyl-5-(diphosphooxymethyl)pyrimidine + 2 H(+) = thiamine phosphate + CO2 + diphosphate</text>
        <dbReference type="Rhea" id="RHEA:47848"/>
        <dbReference type="ChEBI" id="CHEBI:15378"/>
        <dbReference type="ChEBI" id="CHEBI:16526"/>
        <dbReference type="ChEBI" id="CHEBI:33019"/>
        <dbReference type="ChEBI" id="CHEBI:37575"/>
        <dbReference type="ChEBI" id="CHEBI:57841"/>
        <dbReference type="ChEBI" id="CHEBI:62890"/>
        <dbReference type="EC" id="2.5.1.3"/>
    </reaction>
</comment>
<evidence type="ECO:0000256" key="9">
    <source>
        <dbReference type="ARBA" id="ARBA00047883"/>
    </source>
</evidence>
<evidence type="ECO:0000256" key="2">
    <source>
        <dbReference type="ARBA" id="ARBA00005165"/>
    </source>
</evidence>
<dbReference type="InterPro" id="IPR034291">
    <property type="entry name" value="TMP_synthase"/>
</dbReference>
<dbReference type="CDD" id="cd00564">
    <property type="entry name" value="TMP_TenI"/>
    <property type="match status" value="1"/>
</dbReference>
<gene>
    <name evidence="10 14" type="primary">thiE</name>
    <name evidence="14" type="ORF">Rhe02_23860</name>
</gene>
<keyword evidence="5 10" id="KW-0460">Magnesium</keyword>
<feature type="binding site" evidence="10">
    <location>
        <position position="88"/>
    </location>
    <ligand>
        <name>Mg(2+)</name>
        <dbReference type="ChEBI" id="CHEBI:18420"/>
    </ligand>
</feature>
<evidence type="ECO:0000256" key="8">
    <source>
        <dbReference type="ARBA" id="ARBA00047851"/>
    </source>
</evidence>
<keyword evidence="15" id="KW-1185">Reference proteome</keyword>
<comment type="catalytic activity">
    <reaction evidence="9 10 11">
        <text>2-[(2R,5Z)-2-carboxy-4-methylthiazol-5(2H)-ylidene]ethyl phosphate + 4-amino-2-methyl-5-(diphosphooxymethyl)pyrimidine + 2 H(+) = thiamine phosphate + CO2 + diphosphate</text>
        <dbReference type="Rhea" id="RHEA:47844"/>
        <dbReference type="ChEBI" id="CHEBI:15378"/>
        <dbReference type="ChEBI" id="CHEBI:16526"/>
        <dbReference type="ChEBI" id="CHEBI:33019"/>
        <dbReference type="ChEBI" id="CHEBI:37575"/>
        <dbReference type="ChEBI" id="CHEBI:57841"/>
        <dbReference type="ChEBI" id="CHEBI:62899"/>
        <dbReference type="EC" id="2.5.1.3"/>
    </reaction>
</comment>
<evidence type="ECO:0000256" key="7">
    <source>
        <dbReference type="ARBA" id="ARBA00047334"/>
    </source>
</evidence>
<dbReference type="InterPro" id="IPR036206">
    <property type="entry name" value="ThiamineP_synth_sf"/>
</dbReference>
<dbReference type="RefSeq" id="WP_203908206.1">
    <property type="nucleotide sequence ID" value="NZ_BONY01000012.1"/>
</dbReference>
<dbReference type="GO" id="GO:0005737">
    <property type="term" value="C:cytoplasm"/>
    <property type="evidence" value="ECO:0007669"/>
    <property type="project" value="TreeGrafter"/>
</dbReference>
<evidence type="ECO:0000256" key="10">
    <source>
        <dbReference type="HAMAP-Rule" id="MF_00097"/>
    </source>
</evidence>
<comment type="caution">
    <text evidence="14">The sequence shown here is derived from an EMBL/GenBank/DDBJ whole genome shotgun (WGS) entry which is preliminary data.</text>
</comment>
<dbReference type="GO" id="GO:0009228">
    <property type="term" value="P:thiamine biosynthetic process"/>
    <property type="evidence" value="ECO:0007669"/>
    <property type="project" value="UniProtKB-KW"/>
</dbReference>
<dbReference type="EC" id="2.5.1.3" evidence="10"/>
<keyword evidence="3 10" id="KW-0808">Transferase</keyword>
<dbReference type="Pfam" id="PF02581">
    <property type="entry name" value="TMP-TENI"/>
    <property type="match status" value="1"/>
</dbReference>
<comment type="caution">
    <text evidence="10">Lacks conserved residue(s) required for the propagation of feature annotation.</text>
</comment>
<evidence type="ECO:0000313" key="14">
    <source>
        <dbReference type="EMBL" id="GIH04319.1"/>
    </source>
</evidence>
<dbReference type="AlphaFoldDB" id="A0A8J3Q5L1"/>
<evidence type="ECO:0000256" key="1">
    <source>
        <dbReference type="ARBA" id="ARBA00003814"/>
    </source>
</evidence>
<dbReference type="HAMAP" id="MF_00097">
    <property type="entry name" value="TMP_synthase"/>
    <property type="match status" value="1"/>
</dbReference>
<feature type="binding site" evidence="10">
    <location>
        <position position="136"/>
    </location>
    <ligand>
        <name>4-amino-2-methyl-5-(diphosphooxymethyl)pyrimidine</name>
        <dbReference type="ChEBI" id="CHEBI:57841"/>
    </ligand>
</feature>
<sequence>MLGRVHLITDSRPGADPVRQVRSVLSVATADLVIQFRPADDWPDRLVYYQALEILAMTSDLGVLLLVNDRLDIALAAGAGGAHVGAQDLPVSVARRLLGAGAVLGATARDAPTAKQAMLDGATYVGVGPCFQSSTKDGLPAPLGPSGLAQVTPYAPVIAIGGVTLERVPSLLAAGAHGVAVVAAVAEAKDPCRALADLLDTVSRHTVHSEPRVLAP</sequence>
<evidence type="ECO:0000313" key="15">
    <source>
        <dbReference type="Proteomes" id="UP000612899"/>
    </source>
</evidence>